<dbReference type="InterPro" id="IPR023296">
    <property type="entry name" value="Glyco_hydro_beta-prop_sf"/>
</dbReference>
<dbReference type="RefSeq" id="WP_178931566.1">
    <property type="nucleotide sequence ID" value="NZ_JACBAZ010000002.1"/>
</dbReference>
<evidence type="ECO:0008006" key="4">
    <source>
        <dbReference type="Google" id="ProtNLM"/>
    </source>
</evidence>
<protein>
    <recommendedName>
        <fullName evidence="4">Glycosyl hydrolase family 43</fullName>
    </recommendedName>
</protein>
<gene>
    <name evidence="2" type="ORF">HW115_05345</name>
</gene>
<name>A0A851GBP2_9BACT</name>
<dbReference type="SUPFAM" id="SSF75005">
    <property type="entry name" value="Arabinanase/levansucrase/invertase"/>
    <property type="match status" value="1"/>
</dbReference>
<sequence>MKPIKLLTLALTLTLGTAHADDSSFADHLEWVGVAVQQNGYHVWGSSPIIGEDGKTHLFCARWPISSKFDPGWRDTSEIAHYTADSPEGPFTFSDLAIKGTGKATWDKRGYHNPVIKKVGERYVLLFIANDGSNPHPASQRIGMATSKSLNGPWKKVGKDGMILAPSTDPNHWTHKARNGVNNPAFIAHPDGKFYLFYKSNKSKMGLAIADKLEGPYLHNPKPVTDNKVGIEDGYAFLMDGKVRLLTTDNHGILRKGGGILWTSDDGQTFNQKEKGFHLPRHYWPADFQYSPKRYYGPAEPKFERPQVLVIDGKPAYVYLPSGSSFIGSDGTCSYVLKVKPSP</sequence>
<keyword evidence="3" id="KW-1185">Reference proteome</keyword>
<evidence type="ECO:0000313" key="3">
    <source>
        <dbReference type="Proteomes" id="UP000557872"/>
    </source>
</evidence>
<dbReference type="AlphaFoldDB" id="A0A851GBP2"/>
<feature type="signal peptide" evidence="1">
    <location>
        <begin position="1"/>
        <end position="20"/>
    </location>
</feature>
<dbReference type="EMBL" id="JACBAZ010000002">
    <property type="protein sequence ID" value="NWK55023.1"/>
    <property type="molecule type" value="Genomic_DNA"/>
</dbReference>
<keyword evidence="1" id="KW-0732">Signal</keyword>
<dbReference type="Gene3D" id="2.115.10.20">
    <property type="entry name" value="Glycosyl hydrolase domain, family 43"/>
    <property type="match status" value="1"/>
</dbReference>
<comment type="caution">
    <text evidence="2">The sequence shown here is derived from an EMBL/GenBank/DDBJ whole genome shotgun (WGS) entry which is preliminary data.</text>
</comment>
<evidence type="ECO:0000256" key="1">
    <source>
        <dbReference type="SAM" id="SignalP"/>
    </source>
</evidence>
<reference evidence="2 3" key="1">
    <citation type="submission" date="2020-07" db="EMBL/GenBank/DDBJ databases">
        <title>Roseicoccus Jingziensis gen. nov., sp. nov., isolated from coastal seawater.</title>
        <authorList>
            <person name="Feng X."/>
        </authorList>
    </citation>
    <scope>NUCLEOTIDE SEQUENCE [LARGE SCALE GENOMIC DNA]</scope>
    <source>
        <strain evidence="2 3">N1E253</strain>
    </source>
</reference>
<organism evidence="2 3">
    <name type="scientific">Oceaniferula marina</name>
    <dbReference type="NCBI Taxonomy" id="2748318"/>
    <lineage>
        <taxon>Bacteria</taxon>
        <taxon>Pseudomonadati</taxon>
        <taxon>Verrucomicrobiota</taxon>
        <taxon>Verrucomicrobiia</taxon>
        <taxon>Verrucomicrobiales</taxon>
        <taxon>Verrucomicrobiaceae</taxon>
        <taxon>Oceaniferula</taxon>
    </lineage>
</organism>
<dbReference type="CDD" id="cd08994">
    <property type="entry name" value="GH43_62_32_68_117_130-like"/>
    <property type="match status" value="1"/>
</dbReference>
<feature type="chain" id="PRO_5032598717" description="Glycosyl hydrolase family 43" evidence="1">
    <location>
        <begin position="21"/>
        <end position="343"/>
    </location>
</feature>
<accession>A0A851GBP2</accession>
<dbReference type="Proteomes" id="UP000557872">
    <property type="component" value="Unassembled WGS sequence"/>
</dbReference>
<proteinExistence type="predicted"/>
<evidence type="ECO:0000313" key="2">
    <source>
        <dbReference type="EMBL" id="NWK55023.1"/>
    </source>
</evidence>